<dbReference type="EMBL" id="JAMPKX010000001">
    <property type="protein sequence ID" value="MEP0945269.1"/>
    <property type="molecule type" value="Genomic_DNA"/>
</dbReference>
<gene>
    <name evidence="1" type="ORF">NC992_00145</name>
</gene>
<keyword evidence="2" id="KW-1185">Reference proteome</keyword>
<accession>A0ABV0JXK8</accession>
<comment type="caution">
    <text evidence="1">The sequence shown here is derived from an EMBL/GenBank/DDBJ whole genome shotgun (WGS) entry which is preliminary data.</text>
</comment>
<name>A0ABV0JXK8_9CYAN</name>
<dbReference type="Proteomes" id="UP001482513">
    <property type="component" value="Unassembled WGS sequence"/>
</dbReference>
<protein>
    <submittedName>
        <fullName evidence="1">Uncharacterized protein</fullName>
    </submittedName>
</protein>
<dbReference type="RefSeq" id="WP_190697835.1">
    <property type="nucleotide sequence ID" value="NZ_JAMPKX010000001.1"/>
</dbReference>
<evidence type="ECO:0000313" key="1">
    <source>
        <dbReference type="EMBL" id="MEP0945269.1"/>
    </source>
</evidence>
<evidence type="ECO:0000313" key="2">
    <source>
        <dbReference type="Proteomes" id="UP001482513"/>
    </source>
</evidence>
<organism evidence="1 2">
    <name type="scientific">Leptolyngbya subtilissima DQ-A4</name>
    <dbReference type="NCBI Taxonomy" id="2933933"/>
    <lineage>
        <taxon>Bacteria</taxon>
        <taxon>Bacillati</taxon>
        <taxon>Cyanobacteriota</taxon>
        <taxon>Cyanophyceae</taxon>
        <taxon>Leptolyngbyales</taxon>
        <taxon>Leptolyngbyaceae</taxon>
        <taxon>Leptolyngbya group</taxon>
        <taxon>Leptolyngbya</taxon>
    </lineage>
</organism>
<reference evidence="1 2" key="1">
    <citation type="submission" date="2022-04" db="EMBL/GenBank/DDBJ databases">
        <title>Positive selection, recombination, and allopatry shape intraspecific diversity of widespread and dominant cyanobacteria.</title>
        <authorList>
            <person name="Wei J."/>
            <person name="Shu W."/>
            <person name="Hu C."/>
        </authorList>
    </citation>
    <scope>NUCLEOTIDE SEQUENCE [LARGE SCALE GENOMIC DNA]</scope>
    <source>
        <strain evidence="1 2">DQ-A4</strain>
    </source>
</reference>
<proteinExistence type="predicted"/>
<sequence length="281" mass="30908">MDGAPGHSPRVLVKGQIWDSRVQPQSRRFRQLWLAIAGAGLLMLGGANRSQAQSSEACVVQGSEEVAIIDAACCPDELLTAYWPGRSTELNKTFCQLLVFPTATLANGDDFTDRIVDGSLSSDSRRASPTTMTLPSLWWNRDSLTSHLGGRRLVESWISYQIEDSGTTVVDVMVNPQMWSVLTYNERYAVLNQFGTAARDFGHNLRFFQGNPRTSRMVGLYACDFVDQSGLPLDSENSVSACSANLDSSLIVQLQRNLLAEGERRYQPTPTAQALKPSESP</sequence>